<gene>
    <name evidence="1" type="ORF">HMPREF0742_00465</name>
</gene>
<dbReference type="PATRIC" id="fig|888019.4.peg.402"/>
<evidence type="ECO:0000313" key="2">
    <source>
        <dbReference type="Proteomes" id="UP000017174"/>
    </source>
</evidence>
<dbReference type="HOGENOM" id="CLU_2865057_0_0_11"/>
<dbReference type="EMBL" id="AXZG01000014">
    <property type="protein sequence ID" value="ERT67221.1"/>
    <property type="molecule type" value="Genomic_DNA"/>
</dbReference>
<sequence length="64" mass="6764">MGWDPAVNPILLVSGVNTAQAAPAPDLYLAPPARCSNRVSGSLCLCDAWCTSFLTSLILLLVIY</sequence>
<reference evidence="1 2" key="1">
    <citation type="submission" date="2013-08" db="EMBL/GenBank/DDBJ databases">
        <authorList>
            <person name="Weinstock G."/>
            <person name="Sodergren E."/>
            <person name="Wylie T."/>
            <person name="Fulton L."/>
            <person name="Fulton R."/>
            <person name="Fronick C."/>
            <person name="O'Laughlin M."/>
            <person name="Godfrey J."/>
            <person name="Miner T."/>
            <person name="Herter B."/>
            <person name="Appelbaum E."/>
            <person name="Cordes M."/>
            <person name="Lek S."/>
            <person name="Wollam A."/>
            <person name="Pepin K.H."/>
            <person name="Palsikar V.B."/>
            <person name="Mitreva M."/>
            <person name="Wilson R.K."/>
        </authorList>
    </citation>
    <scope>NUCLEOTIDE SEQUENCE [LARGE SCALE GENOMIC DNA]</scope>
    <source>
        <strain evidence="1 2">F0184</strain>
    </source>
</reference>
<organism evidence="1 2">
    <name type="scientific">Rothia aeria F0184</name>
    <dbReference type="NCBI Taxonomy" id="888019"/>
    <lineage>
        <taxon>Bacteria</taxon>
        <taxon>Bacillati</taxon>
        <taxon>Actinomycetota</taxon>
        <taxon>Actinomycetes</taxon>
        <taxon>Micrococcales</taxon>
        <taxon>Micrococcaceae</taxon>
        <taxon>Rothia</taxon>
    </lineage>
</organism>
<comment type="caution">
    <text evidence="1">The sequence shown here is derived from an EMBL/GenBank/DDBJ whole genome shotgun (WGS) entry which is preliminary data.</text>
</comment>
<evidence type="ECO:0000313" key="1">
    <source>
        <dbReference type="EMBL" id="ERT67221.1"/>
    </source>
</evidence>
<dbReference type="Proteomes" id="UP000017174">
    <property type="component" value="Unassembled WGS sequence"/>
</dbReference>
<name>U7V6U7_9MICC</name>
<dbReference type="AlphaFoldDB" id="U7V6U7"/>
<accession>U7V6U7</accession>
<protein>
    <submittedName>
        <fullName evidence="1">Uncharacterized protein</fullName>
    </submittedName>
</protein>
<proteinExistence type="predicted"/>